<evidence type="ECO:0000256" key="1">
    <source>
        <dbReference type="SAM" id="MobiDB-lite"/>
    </source>
</evidence>
<evidence type="ECO:0000313" key="3">
    <source>
        <dbReference type="Proteomes" id="UP000192596"/>
    </source>
</evidence>
<evidence type="ECO:0000313" key="2">
    <source>
        <dbReference type="EMBL" id="OQO06702.1"/>
    </source>
</evidence>
<feature type="region of interest" description="Disordered" evidence="1">
    <location>
        <begin position="333"/>
        <end position="362"/>
    </location>
</feature>
<keyword evidence="3" id="KW-1185">Reference proteome</keyword>
<name>A0A1V8T6A1_9PEZI</name>
<sequence>MSSRGMYGLLIGSFAPRPPPEADIATRCKALPVDVSGAHLDELMQELKENVIARIIAVPVARPEGLSLTAETCFALLEKRKLHPLDRAQVHLYLAGMWLDEDLAVQEDHLLEADDLLSWFEHEAAVGGCGETVGKYCRSLRRRHTKLSRDIEADLLWMDECDRAFAQDDESLAKWLDQYGSDEVDDSDEDDESDEVTESDEGDDSNEEETAEEETAVVKEAATSVKEAATLVENAATSVEEAATVVEEAATVVEKETAAVEKDTPAVEKDTAAVDPGKQGLAVAGIEQSKRDVSDSIMGAGDSGDGILAAISDTVATQQQNATGTTLVVQETAADGETAAGQQHAASDSHSDHASGSLKLPARSIRKYGSKSMILRGANNSFAERNRSRQLKEKAPERDIRTMWQDKKDD</sequence>
<feature type="compositionally biased region" description="Basic and acidic residues" evidence="1">
    <location>
        <begin position="261"/>
        <end position="272"/>
    </location>
</feature>
<feature type="region of interest" description="Disordered" evidence="1">
    <location>
        <begin position="180"/>
        <end position="215"/>
    </location>
</feature>
<dbReference type="Proteomes" id="UP000192596">
    <property type="component" value="Unassembled WGS sequence"/>
</dbReference>
<proteinExistence type="predicted"/>
<dbReference type="InParanoid" id="A0A1V8T6A1"/>
<accession>A0A1V8T6A1</accession>
<organism evidence="2 3">
    <name type="scientific">Cryoendolithus antarcticus</name>
    <dbReference type="NCBI Taxonomy" id="1507870"/>
    <lineage>
        <taxon>Eukaryota</taxon>
        <taxon>Fungi</taxon>
        <taxon>Dikarya</taxon>
        <taxon>Ascomycota</taxon>
        <taxon>Pezizomycotina</taxon>
        <taxon>Dothideomycetes</taxon>
        <taxon>Dothideomycetidae</taxon>
        <taxon>Cladosporiales</taxon>
        <taxon>Cladosporiaceae</taxon>
        <taxon>Cryoendolithus</taxon>
    </lineage>
</organism>
<dbReference type="EMBL" id="NAJO01000016">
    <property type="protein sequence ID" value="OQO06702.1"/>
    <property type="molecule type" value="Genomic_DNA"/>
</dbReference>
<feature type="region of interest" description="Disordered" evidence="1">
    <location>
        <begin position="261"/>
        <end position="298"/>
    </location>
</feature>
<protein>
    <submittedName>
        <fullName evidence="2">Uncharacterized protein</fullName>
    </submittedName>
</protein>
<gene>
    <name evidence="2" type="ORF">B0A48_08489</name>
</gene>
<reference evidence="3" key="1">
    <citation type="submission" date="2017-03" db="EMBL/GenBank/DDBJ databases">
        <title>Genomes of endolithic fungi from Antarctica.</title>
        <authorList>
            <person name="Coleine C."/>
            <person name="Masonjones S."/>
            <person name="Stajich J.E."/>
        </authorList>
    </citation>
    <scope>NUCLEOTIDE SEQUENCE [LARGE SCALE GENOMIC DNA]</scope>
    <source>
        <strain evidence="3">CCFEE 5527</strain>
    </source>
</reference>
<dbReference type="AlphaFoldDB" id="A0A1V8T6A1"/>
<comment type="caution">
    <text evidence="2">The sequence shown here is derived from an EMBL/GenBank/DDBJ whole genome shotgun (WGS) entry which is preliminary data.</text>
</comment>
<feature type="region of interest" description="Disordered" evidence="1">
    <location>
        <begin position="377"/>
        <end position="410"/>
    </location>
</feature>
<feature type="compositionally biased region" description="Basic and acidic residues" evidence="1">
    <location>
        <begin position="384"/>
        <end position="410"/>
    </location>
</feature>